<proteinExistence type="predicted"/>
<dbReference type="Proteomes" id="UP000823775">
    <property type="component" value="Unassembled WGS sequence"/>
</dbReference>
<feature type="non-terminal residue" evidence="1">
    <location>
        <position position="70"/>
    </location>
</feature>
<reference evidence="1 2" key="1">
    <citation type="journal article" date="2021" name="BMC Genomics">
        <title>Datura genome reveals duplications of psychoactive alkaloid biosynthetic genes and high mutation rate following tissue culture.</title>
        <authorList>
            <person name="Rajewski A."/>
            <person name="Carter-House D."/>
            <person name="Stajich J."/>
            <person name="Litt A."/>
        </authorList>
    </citation>
    <scope>NUCLEOTIDE SEQUENCE [LARGE SCALE GENOMIC DNA]</scope>
    <source>
        <strain evidence="1">AR-01</strain>
    </source>
</reference>
<organism evidence="1 2">
    <name type="scientific">Datura stramonium</name>
    <name type="common">Jimsonweed</name>
    <name type="synonym">Common thornapple</name>
    <dbReference type="NCBI Taxonomy" id="4076"/>
    <lineage>
        <taxon>Eukaryota</taxon>
        <taxon>Viridiplantae</taxon>
        <taxon>Streptophyta</taxon>
        <taxon>Embryophyta</taxon>
        <taxon>Tracheophyta</taxon>
        <taxon>Spermatophyta</taxon>
        <taxon>Magnoliopsida</taxon>
        <taxon>eudicotyledons</taxon>
        <taxon>Gunneridae</taxon>
        <taxon>Pentapetalae</taxon>
        <taxon>asterids</taxon>
        <taxon>lamiids</taxon>
        <taxon>Solanales</taxon>
        <taxon>Solanaceae</taxon>
        <taxon>Solanoideae</taxon>
        <taxon>Datureae</taxon>
        <taxon>Datura</taxon>
    </lineage>
</organism>
<evidence type="ECO:0000313" key="1">
    <source>
        <dbReference type="EMBL" id="MCD7448909.1"/>
    </source>
</evidence>
<protein>
    <submittedName>
        <fullName evidence="1">Uncharacterized protein</fullName>
    </submittedName>
</protein>
<name>A0ABS8RQ31_DATST</name>
<dbReference type="EMBL" id="JACEIK010000076">
    <property type="protein sequence ID" value="MCD7448909.1"/>
    <property type="molecule type" value="Genomic_DNA"/>
</dbReference>
<accession>A0ABS8RQ31</accession>
<keyword evidence="2" id="KW-1185">Reference proteome</keyword>
<evidence type="ECO:0000313" key="2">
    <source>
        <dbReference type="Proteomes" id="UP000823775"/>
    </source>
</evidence>
<sequence>MQPQLLNKVQIDLNKIKIQVRVLEASSLDALLIYLNGTILHFTRRKFTLITGLNCVASESEFDFGIEQPN</sequence>
<gene>
    <name evidence="1" type="ORF">HAX54_047248</name>
</gene>
<comment type="caution">
    <text evidence="1">The sequence shown here is derived from an EMBL/GenBank/DDBJ whole genome shotgun (WGS) entry which is preliminary data.</text>
</comment>